<sequence>MSSQKSKEVRRLFSTTLQQRQQQKASSSTVSRINHRFAKYEDNDKLICIVCSIQIKNSASWNTHLISSAHKEALKRLKDVKNKVVESSTHDKSKIKNASLSFDTTKKTSVENGIIPSPENDKKRSIETESSDLIDYDSEGKDEEDEQAIPKVKRVKFDVDGAEPEVSADSSLPRDFFDESDSPVEVREQIPDQSDMDIDKTQAKDLVETADQVLPADFFDNPSKASLHKPIRNAIQQETTDEIDEKEWIQFQKLISKETQVSDQIAFVEEEELQRDRDEMLEREQEMCFQRSERLKAAAQRVKENKERRMLDVIEKKSTEGQYSEDDDEQDDGDFENGWMDWRAQRII</sequence>
<gene>
    <name evidence="1" type="ORF">ACOLOM_LOCUS1526</name>
</gene>
<reference evidence="1" key="1">
    <citation type="submission" date="2021-06" db="EMBL/GenBank/DDBJ databases">
        <authorList>
            <person name="Kallberg Y."/>
            <person name="Tangrot J."/>
            <person name="Rosling A."/>
        </authorList>
    </citation>
    <scope>NUCLEOTIDE SEQUENCE</scope>
    <source>
        <strain evidence="1">CL356</strain>
    </source>
</reference>
<organism evidence="1 2">
    <name type="scientific">Acaulospora colombiana</name>
    <dbReference type="NCBI Taxonomy" id="27376"/>
    <lineage>
        <taxon>Eukaryota</taxon>
        <taxon>Fungi</taxon>
        <taxon>Fungi incertae sedis</taxon>
        <taxon>Mucoromycota</taxon>
        <taxon>Glomeromycotina</taxon>
        <taxon>Glomeromycetes</taxon>
        <taxon>Diversisporales</taxon>
        <taxon>Acaulosporaceae</taxon>
        <taxon>Acaulospora</taxon>
    </lineage>
</organism>
<dbReference type="EMBL" id="CAJVPT010001815">
    <property type="protein sequence ID" value="CAG8469472.1"/>
    <property type="molecule type" value="Genomic_DNA"/>
</dbReference>
<comment type="caution">
    <text evidence="1">The sequence shown here is derived from an EMBL/GenBank/DDBJ whole genome shotgun (WGS) entry which is preliminary data.</text>
</comment>
<dbReference type="Proteomes" id="UP000789525">
    <property type="component" value="Unassembled WGS sequence"/>
</dbReference>
<protein>
    <submittedName>
        <fullName evidence="1">16383_t:CDS:1</fullName>
    </submittedName>
</protein>
<proteinExistence type="predicted"/>
<accession>A0ACA9KFP8</accession>
<evidence type="ECO:0000313" key="2">
    <source>
        <dbReference type="Proteomes" id="UP000789525"/>
    </source>
</evidence>
<name>A0ACA9KFP8_9GLOM</name>
<keyword evidence="2" id="KW-1185">Reference proteome</keyword>
<evidence type="ECO:0000313" key="1">
    <source>
        <dbReference type="EMBL" id="CAG8469472.1"/>
    </source>
</evidence>